<dbReference type="Proteomes" id="UP000766629">
    <property type="component" value="Unassembled WGS sequence"/>
</dbReference>
<evidence type="ECO:0000313" key="2">
    <source>
        <dbReference type="Proteomes" id="UP000766629"/>
    </source>
</evidence>
<dbReference type="EMBL" id="JAHVJA010000001">
    <property type="protein sequence ID" value="MBY6138527.1"/>
    <property type="molecule type" value="Genomic_DNA"/>
</dbReference>
<name>A0ABS7NBF1_9RHOB</name>
<organism evidence="1 2">
    <name type="scientific">Leisingera daeponensis</name>
    <dbReference type="NCBI Taxonomy" id="405746"/>
    <lineage>
        <taxon>Bacteria</taxon>
        <taxon>Pseudomonadati</taxon>
        <taxon>Pseudomonadota</taxon>
        <taxon>Alphaproteobacteria</taxon>
        <taxon>Rhodobacterales</taxon>
        <taxon>Roseobacteraceae</taxon>
        <taxon>Leisingera</taxon>
    </lineage>
</organism>
<dbReference type="Pfam" id="PF06199">
    <property type="entry name" value="Phage_tail_2"/>
    <property type="match status" value="1"/>
</dbReference>
<gene>
    <name evidence="1" type="ORF">KUV26_03685</name>
</gene>
<protein>
    <submittedName>
        <fullName evidence="1">Phage tail protein</fullName>
    </submittedName>
</protein>
<sequence>MAKILGRAILLLVKIDAAFVPFASLTGKSLSINNEQIDATAPDPATPEGAQWRESLAGTKSVDASGDYALITGDAAQAKAIEIAMADNPSAEFQMFFPGLGTFESTFFVNLQLGEDGKGTGSISLASSGAVTFTAA</sequence>
<keyword evidence="2" id="KW-1185">Reference proteome</keyword>
<dbReference type="InterPro" id="IPR022344">
    <property type="entry name" value="GTA_major-tail"/>
</dbReference>
<dbReference type="PRINTS" id="PR01996">
    <property type="entry name" value="MTP1FAMILY"/>
</dbReference>
<comment type="caution">
    <text evidence="1">The sequence shown here is derived from an EMBL/GenBank/DDBJ whole genome shotgun (WGS) entry which is preliminary data.</text>
</comment>
<proteinExistence type="predicted"/>
<evidence type="ECO:0000313" key="1">
    <source>
        <dbReference type="EMBL" id="MBY6138527.1"/>
    </source>
</evidence>
<dbReference type="RefSeq" id="WP_222507340.1">
    <property type="nucleotide sequence ID" value="NZ_JAHVJA010000001.1"/>
</dbReference>
<reference evidence="1 2" key="1">
    <citation type="submission" date="2021-06" db="EMBL/GenBank/DDBJ databases">
        <title>50 bacteria genomes isolated from Dapeng, Shenzhen, China.</title>
        <authorList>
            <person name="Zheng W."/>
            <person name="Yu S."/>
            <person name="Huang Y."/>
        </authorList>
    </citation>
    <scope>NUCLEOTIDE SEQUENCE [LARGE SCALE GENOMIC DNA]</scope>
    <source>
        <strain evidence="1 2">DP1N14-2</strain>
    </source>
</reference>
<dbReference type="InterPro" id="IPR011855">
    <property type="entry name" value="Phgtail_TP901_1"/>
</dbReference>
<accession>A0ABS7NBF1</accession>